<proteinExistence type="predicted"/>
<sequence length="65" mass="7363">MNKSFISLKKAIVVLYKSFSDFIHIMVTFILCYFCFLLSPTLAIAVIGSIIVIITMFLLSLFILP</sequence>
<evidence type="ECO:0000313" key="3">
    <source>
        <dbReference type="Proteomes" id="UP001332939"/>
    </source>
</evidence>
<protein>
    <submittedName>
        <fullName evidence="2">Uncharacterized protein</fullName>
    </submittedName>
</protein>
<evidence type="ECO:0000256" key="1">
    <source>
        <dbReference type="SAM" id="Phobius"/>
    </source>
</evidence>
<name>A0ABU6EC05_9GAMM</name>
<keyword evidence="1" id="KW-1133">Transmembrane helix</keyword>
<gene>
    <name evidence="2" type="ORF">NA736_05280</name>
</gene>
<organism evidence="2 3">
    <name type="scientific">Proteus cibi</name>
    <dbReference type="NCBI Taxonomy" id="2050966"/>
    <lineage>
        <taxon>Bacteria</taxon>
        <taxon>Pseudomonadati</taxon>
        <taxon>Pseudomonadota</taxon>
        <taxon>Gammaproteobacteria</taxon>
        <taxon>Enterobacterales</taxon>
        <taxon>Morganellaceae</taxon>
        <taxon>Proteus</taxon>
    </lineage>
</organism>
<dbReference type="EMBL" id="JAMZOO010000001">
    <property type="protein sequence ID" value="MEB6856442.1"/>
    <property type="molecule type" value="Genomic_DNA"/>
</dbReference>
<feature type="transmembrane region" description="Helical" evidence="1">
    <location>
        <begin position="42"/>
        <end position="64"/>
    </location>
</feature>
<feature type="transmembrane region" description="Helical" evidence="1">
    <location>
        <begin position="12"/>
        <end position="36"/>
    </location>
</feature>
<keyword evidence="1" id="KW-0472">Membrane</keyword>
<dbReference type="RefSeq" id="WP_071788554.1">
    <property type="nucleotide sequence ID" value="NZ_JAMZOO010000001.1"/>
</dbReference>
<keyword evidence="1" id="KW-0812">Transmembrane</keyword>
<keyword evidence="3" id="KW-1185">Reference proteome</keyword>
<accession>A0ABU6EC05</accession>
<evidence type="ECO:0000313" key="2">
    <source>
        <dbReference type="EMBL" id="MEB6856442.1"/>
    </source>
</evidence>
<reference evidence="2 3" key="1">
    <citation type="submission" date="2022-05" db="EMBL/GenBank/DDBJ databases">
        <title>Whole genome sequences of Escherichia coli of fish isolates collected from Assam, India.</title>
        <authorList>
            <person name="Sudha S."/>
            <person name="Muneeb K.H."/>
            <person name="Rakshit O."/>
            <person name="Mendem S.K."/>
            <person name="Raisen C."/>
            <person name="Holmes M.A."/>
            <person name="Shome B.R."/>
            <person name="Sivaraman G.K."/>
        </authorList>
    </citation>
    <scope>NUCLEOTIDE SEQUENCE [LARGE SCALE GENOMIC DNA]</scope>
    <source>
        <strain evidence="2 3">278</strain>
    </source>
</reference>
<comment type="caution">
    <text evidence="2">The sequence shown here is derived from an EMBL/GenBank/DDBJ whole genome shotgun (WGS) entry which is preliminary data.</text>
</comment>
<dbReference type="Proteomes" id="UP001332939">
    <property type="component" value="Unassembled WGS sequence"/>
</dbReference>